<evidence type="ECO:0000256" key="6">
    <source>
        <dbReference type="ARBA" id="ARBA00022889"/>
    </source>
</evidence>
<dbReference type="InterPro" id="IPR020894">
    <property type="entry name" value="Cadherin_CS"/>
</dbReference>
<organism evidence="14 15">
    <name type="scientific">Chelydra serpentina</name>
    <name type="common">Snapping turtle</name>
    <name type="synonym">Testudo serpentina</name>
    <dbReference type="NCBI Taxonomy" id="8475"/>
    <lineage>
        <taxon>Eukaryota</taxon>
        <taxon>Metazoa</taxon>
        <taxon>Chordata</taxon>
        <taxon>Craniata</taxon>
        <taxon>Vertebrata</taxon>
        <taxon>Euteleostomi</taxon>
        <taxon>Archelosauria</taxon>
        <taxon>Testudinata</taxon>
        <taxon>Testudines</taxon>
        <taxon>Cryptodira</taxon>
        <taxon>Durocryptodira</taxon>
        <taxon>Americhelydia</taxon>
        <taxon>Chelydroidea</taxon>
        <taxon>Chelydridae</taxon>
        <taxon>Chelydra</taxon>
    </lineage>
</organism>
<dbReference type="GO" id="GO:0005886">
    <property type="term" value="C:plasma membrane"/>
    <property type="evidence" value="ECO:0007669"/>
    <property type="project" value="InterPro"/>
</dbReference>
<keyword evidence="3 12" id="KW-0812">Transmembrane</keyword>
<keyword evidence="8 12" id="KW-0472">Membrane</keyword>
<proteinExistence type="predicted"/>
<evidence type="ECO:0000256" key="10">
    <source>
        <dbReference type="ARBA" id="ARBA00023180"/>
    </source>
</evidence>
<dbReference type="PRINTS" id="PR00205">
    <property type="entry name" value="CADHERIN"/>
</dbReference>
<dbReference type="PANTHER" id="PTHR24025:SF23">
    <property type="entry name" value="NEURAL-CADHERIN"/>
    <property type="match status" value="1"/>
</dbReference>
<dbReference type="FunFam" id="2.60.40.60:FF:000020">
    <property type="entry name" value="Dachsous cadherin-related 1b"/>
    <property type="match status" value="1"/>
</dbReference>
<dbReference type="InterPro" id="IPR050971">
    <property type="entry name" value="Cadherin-domain_protein"/>
</dbReference>
<keyword evidence="15" id="KW-1185">Reference proteome</keyword>
<dbReference type="GO" id="GO:0051239">
    <property type="term" value="P:regulation of multicellular organismal process"/>
    <property type="evidence" value="ECO:0007669"/>
    <property type="project" value="UniProtKB-ARBA"/>
</dbReference>
<feature type="domain" description="Cadherin" evidence="13">
    <location>
        <begin position="239"/>
        <end position="344"/>
    </location>
</feature>
<dbReference type="GO" id="GO:0030182">
    <property type="term" value="P:neuron differentiation"/>
    <property type="evidence" value="ECO:0007669"/>
    <property type="project" value="UniProtKB-ARBA"/>
</dbReference>
<feature type="transmembrane region" description="Helical" evidence="12">
    <location>
        <begin position="9"/>
        <end position="28"/>
    </location>
</feature>
<keyword evidence="4" id="KW-0677">Repeat</keyword>
<evidence type="ECO:0000256" key="5">
    <source>
        <dbReference type="ARBA" id="ARBA00022837"/>
    </source>
</evidence>
<dbReference type="PROSITE" id="PS00232">
    <property type="entry name" value="CADHERIN_1"/>
    <property type="match status" value="1"/>
</dbReference>
<evidence type="ECO:0000256" key="12">
    <source>
        <dbReference type="SAM" id="Phobius"/>
    </source>
</evidence>
<dbReference type="SUPFAM" id="SSF49313">
    <property type="entry name" value="Cadherin-like"/>
    <property type="match status" value="4"/>
</dbReference>
<dbReference type="GO" id="GO:0120036">
    <property type="term" value="P:plasma membrane bounded cell projection organization"/>
    <property type="evidence" value="ECO:0007669"/>
    <property type="project" value="UniProtKB-ARBA"/>
</dbReference>
<evidence type="ECO:0000256" key="8">
    <source>
        <dbReference type="ARBA" id="ARBA00023136"/>
    </source>
</evidence>
<dbReference type="Pfam" id="PF00028">
    <property type="entry name" value="Cadherin"/>
    <property type="match status" value="3"/>
</dbReference>
<dbReference type="FunFam" id="2.60.40.60:FF:000029">
    <property type="entry name" value="Cadherin EGF LAG seven-pass G-type receptor 3"/>
    <property type="match status" value="1"/>
</dbReference>
<dbReference type="GO" id="GO:0005911">
    <property type="term" value="C:cell-cell junction"/>
    <property type="evidence" value="ECO:0007669"/>
    <property type="project" value="TreeGrafter"/>
</dbReference>
<dbReference type="GO" id="GO:0005509">
    <property type="term" value="F:calcium ion binding"/>
    <property type="evidence" value="ECO:0007669"/>
    <property type="project" value="UniProtKB-UniRule"/>
</dbReference>
<dbReference type="Proteomes" id="UP000694403">
    <property type="component" value="Unplaced"/>
</dbReference>
<keyword evidence="7 12" id="KW-1133">Transmembrane helix</keyword>
<dbReference type="PANTHER" id="PTHR24025">
    <property type="entry name" value="DESMOGLEIN FAMILY MEMBER"/>
    <property type="match status" value="1"/>
</dbReference>
<feature type="domain" description="Cadherin" evidence="13">
    <location>
        <begin position="39"/>
        <end position="134"/>
    </location>
</feature>
<dbReference type="SMART" id="SM00112">
    <property type="entry name" value="CA"/>
    <property type="match status" value="3"/>
</dbReference>
<dbReference type="CDD" id="cd11304">
    <property type="entry name" value="Cadherin_repeat"/>
    <property type="match status" value="4"/>
</dbReference>
<dbReference type="InterPro" id="IPR015919">
    <property type="entry name" value="Cadherin-like_sf"/>
</dbReference>
<evidence type="ECO:0000313" key="14">
    <source>
        <dbReference type="Ensembl" id="ENSCSRP00000019326.1"/>
    </source>
</evidence>
<dbReference type="InterPro" id="IPR002126">
    <property type="entry name" value="Cadherin-like_dom"/>
</dbReference>
<reference evidence="14" key="1">
    <citation type="submission" date="2025-08" db="UniProtKB">
        <authorList>
            <consortium name="Ensembl"/>
        </authorList>
    </citation>
    <scope>IDENTIFICATION</scope>
</reference>
<protein>
    <submittedName>
        <fullName evidence="14">FAT atypical cadherin 4</fullName>
    </submittedName>
</protein>
<dbReference type="GO" id="GO:0050793">
    <property type="term" value="P:regulation of developmental process"/>
    <property type="evidence" value="ECO:0007669"/>
    <property type="project" value="UniProtKB-ARBA"/>
</dbReference>
<dbReference type="Gene3D" id="2.60.40.60">
    <property type="entry name" value="Cadherins"/>
    <property type="match status" value="3"/>
</dbReference>
<evidence type="ECO:0000256" key="3">
    <source>
        <dbReference type="ARBA" id="ARBA00022692"/>
    </source>
</evidence>
<evidence type="ECO:0000313" key="15">
    <source>
        <dbReference type="Proteomes" id="UP000694403"/>
    </source>
</evidence>
<dbReference type="PROSITE" id="PS50268">
    <property type="entry name" value="CADHERIN_2"/>
    <property type="match status" value="3"/>
</dbReference>
<dbReference type="AlphaFoldDB" id="A0A8C3SYV3"/>
<dbReference type="FunFam" id="2.60.40.60:FF:000106">
    <property type="entry name" value="FAT atypical cadherin 4"/>
    <property type="match status" value="1"/>
</dbReference>
<evidence type="ECO:0000256" key="2">
    <source>
        <dbReference type="ARBA" id="ARBA00022536"/>
    </source>
</evidence>
<dbReference type="GO" id="GO:0007423">
    <property type="term" value="P:sensory organ development"/>
    <property type="evidence" value="ECO:0007669"/>
    <property type="project" value="UniProtKB-ARBA"/>
</dbReference>
<evidence type="ECO:0000256" key="9">
    <source>
        <dbReference type="ARBA" id="ARBA00023157"/>
    </source>
</evidence>
<keyword evidence="9" id="KW-1015">Disulfide bond</keyword>
<comment type="subcellular location">
    <subcellularLocation>
        <location evidence="1">Membrane</location>
    </subcellularLocation>
</comment>
<keyword evidence="10" id="KW-0325">Glycoprotein</keyword>
<feature type="domain" description="Cadherin" evidence="13">
    <location>
        <begin position="135"/>
        <end position="238"/>
    </location>
</feature>
<name>A0A8C3SYV3_CHESE</name>
<evidence type="ECO:0000259" key="13">
    <source>
        <dbReference type="PROSITE" id="PS50268"/>
    </source>
</evidence>
<dbReference type="GO" id="GO:0007156">
    <property type="term" value="P:homophilic cell adhesion via plasma membrane adhesion molecules"/>
    <property type="evidence" value="ECO:0007669"/>
    <property type="project" value="InterPro"/>
</dbReference>
<keyword evidence="2" id="KW-0245">EGF-like domain</keyword>
<reference evidence="14" key="2">
    <citation type="submission" date="2025-09" db="UniProtKB">
        <authorList>
            <consortium name="Ensembl"/>
        </authorList>
    </citation>
    <scope>IDENTIFICATION</scope>
</reference>
<dbReference type="GO" id="GO:0001736">
    <property type="term" value="P:establishment of planar polarity"/>
    <property type="evidence" value="ECO:0007669"/>
    <property type="project" value="UniProtKB-ARBA"/>
</dbReference>
<keyword evidence="5 11" id="KW-0106">Calcium</keyword>
<accession>A0A8C3SYV3</accession>
<sequence length="427" mass="46999">MFYFCYTKLIILFVLLGRFVCVYVTIFVTDINDNAPRFTKTSYYLDCPELAEVGLKVTQVSATDPDEGSNGNEAGIFAINTSTGALTLAKPLDYELCQNHEMIVSATDGGWVARTGYCSVTVNVIDVNDNSPIFSPEDYFPNVLENAPSGTTVIRLNATDADSGPNAMIAYAVQSSDSDLFVIDPNTGIITTQGFLDYETKQSYHLTVKAFNVPDEERCSFASVNIQLEGTNEYVPRFVSKLYYFEVSEAASKGMVVGEVFASDRDMGTDGEVHYLIFGSSRKKGFQINEKSGQIYVSGPLDREKEERISLKVLAKNFGSIRGADVDEVIVNITVLDANDPPDFSLQVYNIQISEGVPPGTHVTFVSAFDSDSVPSWSRQMSPCRSMLEKRDFTKAVPFVKYATSSCPILDKHVGKVSLCPNFLTII</sequence>
<evidence type="ECO:0000256" key="7">
    <source>
        <dbReference type="ARBA" id="ARBA00022989"/>
    </source>
</evidence>
<evidence type="ECO:0000256" key="11">
    <source>
        <dbReference type="PROSITE-ProRule" id="PRU00043"/>
    </source>
</evidence>
<keyword evidence="6" id="KW-0130">Cell adhesion</keyword>
<evidence type="ECO:0000256" key="1">
    <source>
        <dbReference type="ARBA" id="ARBA00004370"/>
    </source>
</evidence>
<dbReference type="Ensembl" id="ENSCSRT00000020201.1">
    <property type="protein sequence ID" value="ENSCSRP00000019326.1"/>
    <property type="gene ID" value="ENSCSRG00000014500.1"/>
</dbReference>
<evidence type="ECO:0000256" key="4">
    <source>
        <dbReference type="ARBA" id="ARBA00022737"/>
    </source>
</evidence>